<keyword evidence="3" id="KW-1185">Reference proteome</keyword>
<sequence length="403" mass="45796">MLQTPPTLDYEATRAKRAPSNGTSELSQLLRTMRDRFSQRPSLFSPGTTPLLDRANLSGDADPSTSALAVALRLGDFHRGCLEQLVRRLSDHWYEAARQQRGVLVCMTRSERDDLAACLAAVQQNLVAVPYAQKRMTLTDQDQFMARLTSLGQSSAHLLAAAPRWEFAALDQLPRKALNQVFDGLLHLDPLMDALNLSEFPVVEGLLQAAESVVTENGYRPMTWLELSESSRHDLLTALRCARETAQRCGLERLPWRPFLFLQADLLHQAKVKQTAPRRLKRQPLPPARNRPDVNRNLRQVVPILYCIGRQTRLAGLPLPLALHRITQTAEAMQQQPRSSLYNRDQLQLVKNTVQLFYRPEMTRRLDTDTAWPTDLAALFGWIKLMQGHIPNRHIKRTLLQRT</sequence>
<dbReference type="Proteomes" id="UP000664417">
    <property type="component" value="Unassembled WGS sequence"/>
</dbReference>
<proteinExistence type="predicted"/>
<organism evidence="2 3">
    <name type="scientific">Acanthopleuribacter pedis</name>
    <dbReference type="NCBI Taxonomy" id="442870"/>
    <lineage>
        <taxon>Bacteria</taxon>
        <taxon>Pseudomonadati</taxon>
        <taxon>Acidobacteriota</taxon>
        <taxon>Holophagae</taxon>
        <taxon>Acanthopleuribacterales</taxon>
        <taxon>Acanthopleuribacteraceae</taxon>
        <taxon>Acanthopleuribacter</taxon>
    </lineage>
</organism>
<gene>
    <name evidence="2" type="ORF">J3U88_04520</name>
</gene>
<dbReference type="AlphaFoldDB" id="A0A8J7U2H2"/>
<name>A0A8J7U2H2_9BACT</name>
<accession>A0A8J7U2H2</accession>
<dbReference type="RefSeq" id="WP_207857121.1">
    <property type="nucleotide sequence ID" value="NZ_JAFREP010000003.1"/>
</dbReference>
<evidence type="ECO:0000313" key="2">
    <source>
        <dbReference type="EMBL" id="MBO1317714.1"/>
    </source>
</evidence>
<feature type="region of interest" description="Disordered" evidence="1">
    <location>
        <begin position="1"/>
        <end position="26"/>
    </location>
</feature>
<evidence type="ECO:0000256" key="1">
    <source>
        <dbReference type="SAM" id="MobiDB-lite"/>
    </source>
</evidence>
<dbReference type="EMBL" id="JAFREP010000003">
    <property type="protein sequence ID" value="MBO1317714.1"/>
    <property type="molecule type" value="Genomic_DNA"/>
</dbReference>
<evidence type="ECO:0000313" key="3">
    <source>
        <dbReference type="Proteomes" id="UP000664417"/>
    </source>
</evidence>
<comment type="caution">
    <text evidence="2">The sequence shown here is derived from an EMBL/GenBank/DDBJ whole genome shotgun (WGS) entry which is preliminary data.</text>
</comment>
<reference evidence="2" key="1">
    <citation type="submission" date="2021-03" db="EMBL/GenBank/DDBJ databases">
        <authorList>
            <person name="Wang G."/>
        </authorList>
    </citation>
    <scope>NUCLEOTIDE SEQUENCE</scope>
    <source>
        <strain evidence="2">KCTC 12899</strain>
    </source>
</reference>
<protein>
    <submittedName>
        <fullName evidence="2">Uncharacterized protein</fullName>
    </submittedName>
</protein>